<dbReference type="Pfam" id="PF01501">
    <property type="entry name" value="Glyco_transf_8"/>
    <property type="match status" value="1"/>
</dbReference>
<keyword evidence="9" id="KW-0325">Glycoprotein</keyword>
<evidence type="ECO:0000256" key="4">
    <source>
        <dbReference type="ARBA" id="ARBA00022679"/>
    </source>
</evidence>
<evidence type="ECO:0000256" key="3">
    <source>
        <dbReference type="ARBA" id="ARBA00022676"/>
    </source>
</evidence>
<evidence type="ECO:0000256" key="2">
    <source>
        <dbReference type="ARBA" id="ARBA00006351"/>
    </source>
</evidence>
<keyword evidence="8" id="KW-0472">Membrane</keyword>
<evidence type="ECO:0000256" key="6">
    <source>
        <dbReference type="ARBA" id="ARBA00022968"/>
    </source>
</evidence>
<proteinExistence type="inferred from homology"/>
<evidence type="ECO:0000256" key="11">
    <source>
        <dbReference type="ARBA" id="ARBA00038854"/>
    </source>
</evidence>
<evidence type="ECO:0000313" key="13">
    <source>
        <dbReference type="EMBL" id="JAR88992.1"/>
    </source>
</evidence>
<comment type="catalytic activity">
    <reaction evidence="12">
        <text>3-O-(beta-D-glucosyl)-L-seryl-[EGF-like domain protein] + UDP-alpha-D-xylose = 3-O-[alpha-D-xylosyl-(1-&gt;3)-beta-D-glucosyl]-L-seryl-[EGF-like domain protein] + UDP + H(+)</text>
        <dbReference type="Rhea" id="RHEA:56064"/>
        <dbReference type="Rhea" id="RHEA-COMP:14610"/>
        <dbReference type="Rhea" id="RHEA-COMP:14611"/>
        <dbReference type="ChEBI" id="CHEBI:15378"/>
        <dbReference type="ChEBI" id="CHEBI:57632"/>
        <dbReference type="ChEBI" id="CHEBI:58223"/>
        <dbReference type="ChEBI" id="CHEBI:140575"/>
        <dbReference type="ChEBI" id="CHEBI:140576"/>
        <dbReference type="EC" id="2.4.2.42"/>
    </reaction>
</comment>
<keyword evidence="6" id="KW-0735">Signal-anchor</keyword>
<protein>
    <recommendedName>
        <fullName evidence="11">UDP-D-xylose:beta-D-glucoside alpha-1,3-D-xylosyltransferase</fullName>
        <ecNumber evidence="11">2.4.2.42</ecNumber>
    </recommendedName>
</protein>
<dbReference type="AlphaFoldDB" id="A0A147BEY7"/>
<keyword evidence="7" id="KW-1133">Transmembrane helix</keyword>
<evidence type="ECO:0000256" key="9">
    <source>
        <dbReference type="ARBA" id="ARBA00023180"/>
    </source>
</evidence>
<evidence type="ECO:0000256" key="7">
    <source>
        <dbReference type="ARBA" id="ARBA00022989"/>
    </source>
</evidence>
<dbReference type="PANTHER" id="PTHR46012:SF2">
    <property type="entry name" value="IP22168P"/>
    <property type="match status" value="1"/>
</dbReference>
<sequence length="244" mass="27852">MLPDEDAVLYVDSDIVFLRPVEELWSYLGAMDSQQMVAMAPHAEDANVSSFTRYAKYPFVLPFGVNAGLMLMNLTRMRNFGWASRLEPMYEKYNRPFGDQALVNIVLHFFPEKLMMLSCKWNFRRLTSFVESTCDGDTPALVHGAGHSFTLPEKVPAIRAVFLSMLKYELGTSLEQNFVEPLERRLLKVPRTVCAQRFLRQLNDWRKLAIETDDYQGTAPITVPAYKNFSSYSGPKGNVLSRSV</sequence>
<keyword evidence="4 13" id="KW-0808">Transferase</keyword>
<evidence type="ECO:0000256" key="10">
    <source>
        <dbReference type="ARBA" id="ARBA00037301"/>
    </source>
</evidence>
<dbReference type="InterPro" id="IPR002495">
    <property type="entry name" value="Glyco_trans_8"/>
</dbReference>
<dbReference type="EC" id="2.4.2.42" evidence="11"/>
<evidence type="ECO:0000256" key="5">
    <source>
        <dbReference type="ARBA" id="ARBA00022692"/>
    </source>
</evidence>
<accession>A0A147BEY7</accession>
<keyword evidence="5" id="KW-0812">Transmembrane</keyword>
<dbReference type="InterPro" id="IPR029044">
    <property type="entry name" value="Nucleotide-diphossugar_trans"/>
</dbReference>
<organism evidence="13">
    <name type="scientific">Ixodes ricinus</name>
    <name type="common">Common tick</name>
    <name type="synonym">Acarus ricinus</name>
    <dbReference type="NCBI Taxonomy" id="34613"/>
    <lineage>
        <taxon>Eukaryota</taxon>
        <taxon>Metazoa</taxon>
        <taxon>Ecdysozoa</taxon>
        <taxon>Arthropoda</taxon>
        <taxon>Chelicerata</taxon>
        <taxon>Arachnida</taxon>
        <taxon>Acari</taxon>
        <taxon>Parasitiformes</taxon>
        <taxon>Ixodida</taxon>
        <taxon>Ixodoidea</taxon>
        <taxon>Ixodidae</taxon>
        <taxon>Ixodinae</taxon>
        <taxon>Ixodes</taxon>
    </lineage>
</organism>
<keyword evidence="3" id="KW-0328">Glycosyltransferase</keyword>
<dbReference type="EMBL" id="GEGO01006412">
    <property type="protein sequence ID" value="JAR88992.1"/>
    <property type="molecule type" value="Transcribed_RNA"/>
</dbReference>
<dbReference type="InterPro" id="IPR051993">
    <property type="entry name" value="Glycosyltransferase_8"/>
</dbReference>
<dbReference type="GO" id="GO:0016020">
    <property type="term" value="C:membrane"/>
    <property type="evidence" value="ECO:0007669"/>
    <property type="project" value="UniProtKB-SubCell"/>
</dbReference>
<evidence type="ECO:0000256" key="12">
    <source>
        <dbReference type="ARBA" id="ARBA00049181"/>
    </source>
</evidence>
<evidence type="ECO:0000256" key="1">
    <source>
        <dbReference type="ARBA" id="ARBA00004606"/>
    </source>
</evidence>
<dbReference type="GO" id="GO:0016266">
    <property type="term" value="P:protein O-linked glycosylation via N-acetyl-galactosamine"/>
    <property type="evidence" value="ECO:0007669"/>
    <property type="project" value="TreeGrafter"/>
</dbReference>
<comment type="subcellular location">
    <subcellularLocation>
        <location evidence="1">Membrane</location>
        <topology evidence="1">Single-pass type II membrane protein</topology>
    </subcellularLocation>
</comment>
<dbReference type="GO" id="GO:0140563">
    <property type="term" value="F:UDP-D-xylose:beta-D-glucoside alpha-1,3-D-xylosyltransferase activity"/>
    <property type="evidence" value="ECO:0007669"/>
    <property type="project" value="UniProtKB-EC"/>
</dbReference>
<evidence type="ECO:0000256" key="8">
    <source>
        <dbReference type="ARBA" id="ARBA00023136"/>
    </source>
</evidence>
<comment type="function">
    <text evidence="10">Glycosyltransferase which elongates the O-linked glucose attached to EGF-like repeats in the extracellular domain of Notch proteins by catalyzing the addition of xylose.</text>
</comment>
<dbReference type="SUPFAM" id="SSF53448">
    <property type="entry name" value="Nucleotide-diphospho-sugar transferases"/>
    <property type="match status" value="1"/>
</dbReference>
<name>A0A147BEY7_IXORI</name>
<reference evidence="13" key="1">
    <citation type="journal article" date="2018" name="PLoS Negl. Trop. Dis.">
        <title>Sialome diversity of ticks revealed by RNAseq of single tick salivary glands.</title>
        <authorList>
            <person name="Perner J."/>
            <person name="Kropackova S."/>
            <person name="Kopacek P."/>
            <person name="Ribeiro J.M."/>
        </authorList>
    </citation>
    <scope>NUCLEOTIDE SEQUENCE</scope>
    <source>
        <strain evidence="13">Siblings of single egg batch collected in Ceske Budejovice</strain>
        <tissue evidence="13">Salivary glands</tissue>
    </source>
</reference>
<dbReference type="PANTHER" id="PTHR46012">
    <property type="entry name" value="IP22168P"/>
    <property type="match status" value="1"/>
</dbReference>
<comment type="similarity">
    <text evidence="2">Belongs to the glycosyltransferase 8 family.</text>
</comment>
<dbReference type="Gene3D" id="3.90.550.10">
    <property type="entry name" value="Spore Coat Polysaccharide Biosynthesis Protein SpsA, Chain A"/>
    <property type="match status" value="1"/>
</dbReference>